<sequence length="86" mass="9578">MAERQSCRRPGQLRLALAHHPHPRSDPYKSSAPAILRLAPASCLWVSVACRMRRKQGTSKRCQMVCWPFLDSLLSIVSPFAAGLCC</sequence>
<accession>A0A2T4C1T4</accession>
<evidence type="ECO:0000313" key="1">
    <source>
        <dbReference type="EMBL" id="PTB75531.1"/>
    </source>
</evidence>
<gene>
    <name evidence="1" type="ORF">M440DRAFT_1256617</name>
</gene>
<evidence type="ECO:0000313" key="2">
    <source>
        <dbReference type="Proteomes" id="UP000240760"/>
    </source>
</evidence>
<proteinExistence type="predicted"/>
<dbReference type="Proteomes" id="UP000240760">
    <property type="component" value="Unassembled WGS sequence"/>
</dbReference>
<keyword evidence="2" id="KW-1185">Reference proteome</keyword>
<reference evidence="1 2" key="1">
    <citation type="submission" date="2016-07" db="EMBL/GenBank/DDBJ databases">
        <title>Multiple horizontal gene transfer events from other fungi enriched the ability of initially mycotrophic Trichoderma (Ascomycota) to feed on dead plant biomass.</title>
        <authorList>
            <consortium name="DOE Joint Genome Institute"/>
            <person name="Aerts A."/>
            <person name="Atanasova L."/>
            <person name="Chenthamara K."/>
            <person name="Zhang J."/>
            <person name="Grujic M."/>
            <person name="Henrissat B."/>
            <person name="Kuo A."/>
            <person name="Salamov A."/>
            <person name="Lipzen A."/>
            <person name="Labutti K."/>
            <person name="Barry K."/>
            <person name="Miao Y."/>
            <person name="Rahimi M.J."/>
            <person name="Shen Q."/>
            <person name="Grigoriev I.V."/>
            <person name="Kubicek C.P."/>
            <person name="Druzhinina I.S."/>
        </authorList>
    </citation>
    <scope>NUCLEOTIDE SEQUENCE [LARGE SCALE GENOMIC DNA]</scope>
    <source>
        <strain evidence="1 2">ATCC 18648</strain>
    </source>
</reference>
<dbReference type="EMBL" id="KZ679133">
    <property type="protein sequence ID" value="PTB75531.1"/>
    <property type="molecule type" value="Genomic_DNA"/>
</dbReference>
<protein>
    <submittedName>
        <fullName evidence="1">Uncharacterized protein</fullName>
    </submittedName>
</protein>
<dbReference type="AlphaFoldDB" id="A0A2T4C1T4"/>
<organism evidence="1 2">
    <name type="scientific">Trichoderma longibrachiatum ATCC 18648</name>
    <dbReference type="NCBI Taxonomy" id="983965"/>
    <lineage>
        <taxon>Eukaryota</taxon>
        <taxon>Fungi</taxon>
        <taxon>Dikarya</taxon>
        <taxon>Ascomycota</taxon>
        <taxon>Pezizomycotina</taxon>
        <taxon>Sordariomycetes</taxon>
        <taxon>Hypocreomycetidae</taxon>
        <taxon>Hypocreales</taxon>
        <taxon>Hypocreaceae</taxon>
        <taxon>Trichoderma</taxon>
    </lineage>
</organism>
<name>A0A2T4C1T4_TRILO</name>